<evidence type="ECO:0000313" key="6">
    <source>
        <dbReference type="Proteomes" id="UP000091820"/>
    </source>
</evidence>
<dbReference type="AlphaFoldDB" id="A0A1A9X0K1"/>
<dbReference type="Proteomes" id="UP000091820">
    <property type="component" value="Unassembled WGS sequence"/>
</dbReference>
<dbReference type="InterPro" id="IPR050468">
    <property type="entry name" value="Cuticle_Struct_Prot"/>
</dbReference>
<dbReference type="GO" id="GO:0008010">
    <property type="term" value="F:structural constituent of chitin-based larval cuticle"/>
    <property type="evidence" value="ECO:0007669"/>
    <property type="project" value="TreeGrafter"/>
</dbReference>
<dbReference type="InterPro" id="IPR031311">
    <property type="entry name" value="CHIT_BIND_RR_consensus"/>
</dbReference>
<evidence type="ECO:0000313" key="5">
    <source>
        <dbReference type="EnsemblMetazoa" id="GBRI039730-PA"/>
    </source>
</evidence>
<dbReference type="VEuPathDB" id="VectorBase:GBRI039730"/>
<protein>
    <recommendedName>
        <fullName evidence="7">Cuticle protein 6</fullName>
    </recommendedName>
</protein>
<sequence>MRFFVLCAFFTLAAASKTHFLPVTTSSQLLLLNSNPLVQTPPVTEYREQDSKGFYSYGYKGDSSAKAEYTTTDGSSKGFYSYVDTDGKLQTVKYEAGRNQGFQATATNLPTAPMDTNRPPEPVKDTPEVELAKQAHFEAYREAALKAALHPDTGAELNDGNDYSLTGEQPQARLNVDLQQNTRDLLINRQNLLHDFTDLPNRRPLTLLREETRPALLTSSPYESLRLPSSSYHYHVSQPSAQYTVGSPTVLTTLPPDTTYYYPLPKIAAVTAPSSHLQSSVFLIKSQHAQLQQYHNQDALGQYSYGYSEPLSAKQEIRTVDGITKGSYSYIDANGLLQTVDYTADSDGFRVAATNLPFDMQEMPQIVTDTPEVRKAREQHLAAHQAILTGDYSNSDILPQPVEDTPEVAAAKREFFSRFKAEEERQNLLHNAAAAAAAAAANTVENQDFLSAAVSLPLVIPTTVNGFKSSAAAIGGNGVTYAYQLAAPITLKRFFIPVV</sequence>
<feature type="chain" id="PRO_5012701044" description="Cuticle protein 6" evidence="4">
    <location>
        <begin position="16"/>
        <end position="499"/>
    </location>
</feature>
<reference evidence="5" key="2">
    <citation type="submission" date="2020-05" db="UniProtKB">
        <authorList>
            <consortium name="EnsemblMetazoa"/>
        </authorList>
    </citation>
    <scope>IDENTIFICATION</scope>
    <source>
        <strain evidence="5">IAEA</strain>
    </source>
</reference>
<dbReference type="PANTHER" id="PTHR10380">
    <property type="entry name" value="CUTICLE PROTEIN"/>
    <property type="match status" value="1"/>
</dbReference>
<dbReference type="PANTHER" id="PTHR10380:SF196">
    <property type="entry name" value="CUTICULAR PROTEIN 72EA"/>
    <property type="match status" value="1"/>
</dbReference>
<name>A0A1A9X0K1_9MUSC</name>
<evidence type="ECO:0000256" key="3">
    <source>
        <dbReference type="SAM" id="MobiDB-lite"/>
    </source>
</evidence>
<dbReference type="Pfam" id="PF00379">
    <property type="entry name" value="Chitin_bind_4"/>
    <property type="match status" value="2"/>
</dbReference>
<dbReference type="PROSITE" id="PS00233">
    <property type="entry name" value="CHIT_BIND_RR_1"/>
    <property type="match status" value="2"/>
</dbReference>
<dbReference type="InterPro" id="IPR000618">
    <property type="entry name" value="Insect_cuticle"/>
</dbReference>
<feature type="region of interest" description="Disordered" evidence="3">
    <location>
        <begin position="106"/>
        <end position="125"/>
    </location>
</feature>
<dbReference type="GO" id="GO:0062129">
    <property type="term" value="C:chitin-based extracellular matrix"/>
    <property type="evidence" value="ECO:0007669"/>
    <property type="project" value="TreeGrafter"/>
</dbReference>
<organism evidence="5 6">
    <name type="scientific">Glossina brevipalpis</name>
    <dbReference type="NCBI Taxonomy" id="37001"/>
    <lineage>
        <taxon>Eukaryota</taxon>
        <taxon>Metazoa</taxon>
        <taxon>Ecdysozoa</taxon>
        <taxon>Arthropoda</taxon>
        <taxon>Hexapoda</taxon>
        <taxon>Insecta</taxon>
        <taxon>Pterygota</taxon>
        <taxon>Neoptera</taxon>
        <taxon>Endopterygota</taxon>
        <taxon>Diptera</taxon>
        <taxon>Brachycera</taxon>
        <taxon>Muscomorpha</taxon>
        <taxon>Hippoboscoidea</taxon>
        <taxon>Glossinidae</taxon>
        <taxon>Glossina</taxon>
    </lineage>
</organism>
<feature type="signal peptide" evidence="4">
    <location>
        <begin position="1"/>
        <end position="15"/>
    </location>
</feature>
<keyword evidence="4" id="KW-0732">Signal</keyword>
<reference evidence="6" key="1">
    <citation type="submission" date="2014-03" db="EMBL/GenBank/DDBJ databases">
        <authorList>
            <person name="Aksoy S."/>
            <person name="Warren W."/>
            <person name="Wilson R.K."/>
        </authorList>
    </citation>
    <scope>NUCLEOTIDE SEQUENCE [LARGE SCALE GENOMIC DNA]</scope>
    <source>
        <strain evidence="6">IAEA</strain>
    </source>
</reference>
<evidence type="ECO:0000256" key="2">
    <source>
        <dbReference type="PROSITE-ProRule" id="PRU00497"/>
    </source>
</evidence>
<dbReference type="PROSITE" id="PS51155">
    <property type="entry name" value="CHIT_BIND_RR_2"/>
    <property type="match status" value="2"/>
</dbReference>
<evidence type="ECO:0008006" key="7">
    <source>
        <dbReference type="Google" id="ProtNLM"/>
    </source>
</evidence>
<keyword evidence="6" id="KW-1185">Reference proteome</keyword>
<proteinExistence type="predicted"/>
<dbReference type="EnsemblMetazoa" id="GBRI039730-RA">
    <property type="protein sequence ID" value="GBRI039730-PA"/>
    <property type="gene ID" value="GBRI039730"/>
</dbReference>
<evidence type="ECO:0000256" key="4">
    <source>
        <dbReference type="SAM" id="SignalP"/>
    </source>
</evidence>
<evidence type="ECO:0000256" key="1">
    <source>
        <dbReference type="ARBA" id="ARBA00022460"/>
    </source>
</evidence>
<keyword evidence="1 2" id="KW-0193">Cuticle</keyword>
<dbReference type="STRING" id="37001.A0A1A9X0K1"/>
<accession>A0A1A9X0K1</accession>